<dbReference type="Gene3D" id="2.40.70.10">
    <property type="entry name" value="Acid Proteases"/>
    <property type="match status" value="1"/>
</dbReference>
<reference evidence="1" key="2">
    <citation type="journal article" date="2015" name="Data Brief">
        <title>Shoot transcriptome of the giant reed, Arundo donax.</title>
        <authorList>
            <person name="Barrero R.A."/>
            <person name="Guerrero F.D."/>
            <person name="Moolhuijzen P."/>
            <person name="Goolsby J.A."/>
            <person name="Tidwell J."/>
            <person name="Bellgard S.E."/>
            <person name="Bellgard M.I."/>
        </authorList>
    </citation>
    <scope>NUCLEOTIDE SEQUENCE</scope>
    <source>
        <tissue evidence="1">Shoot tissue taken approximately 20 cm above the soil surface</tissue>
    </source>
</reference>
<dbReference type="EMBL" id="GBRH01250823">
    <property type="protein sequence ID" value="JAD47072.1"/>
    <property type="molecule type" value="Transcribed_RNA"/>
</dbReference>
<protein>
    <submittedName>
        <fullName evidence="1">Uncharacterized protein</fullName>
    </submittedName>
</protein>
<accession>A0A0A9AJ17</accession>
<dbReference type="InterPro" id="IPR021109">
    <property type="entry name" value="Peptidase_aspartic_dom_sf"/>
</dbReference>
<dbReference type="AlphaFoldDB" id="A0A0A9AJ17"/>
<dbReference type="Pfam" id="PF08284">
    <property type="entry name" value="RVP_2"/>
    <property type="match status" value="1"/>
</dbReference>
<evidence type="ECO:0000313" key="1">
    <source>
        <dbReference type="EMBL" id="JAD47072.1"/>
    </source>
</evidence>
<reference evidence="1" key="1">
    <citation type="submission" date="2014-09" db="EMBL/GenBank/DDBJ databases">
        <authorList>
            <person name="Magalhaes I.L.F."/>
            <person name="Oliveira U."/>
            <person name="Santos F.R."/>
            <person name="Vidigal T.H.D.A."/>
            <person name="Brescovit A.D."/>
            <person name="Santos A.J."/>
        </authorList>
    </citation>
    <scope>NUCLEOTIDE SEQUENCE</scope>
    <source>
        <tissue evidence="1">Shoot tissue taken approximately 20 cm above the soil surface</tissue>
    </source>
</reference>
<organism evidence="1">
    <name type="scientific">Arundo donax</name>
    <name type="common">Giant reed</name>
    <name type="synonym">Donax arundinaceus</name>
    <dbReference type="NCBI Taxonomy" id="35708"/>
    <lineage>
        <taxon>Eukaryota</taxon>
        <taxon>Viridiplantae</taxon>
        <taxon>Streptophyta</taxon>
        <taxon>Embryophyta</taxon>
        <taxon>Tracheophyta</taxon>
        <taxon>Spermatophyta</taxon>
        <taxon>Magnoliopsida</taxon>
        <taxon>Liliopsida</taxon>
        <taxon>Poales</taxon>
        <taxon>Poaceae</taxon>
        <taxon>PACMAD clade</taxon>
        <taxon>Arundinoideae</taxon>
        <taxon>Arundineae</taxon>
        <taxon>Arundo</taxon>
    </lineage>
</organism>
<name>A0A0A9AJ17_ARUDO</name>
<sequence>MHNVIDETLALRLELLVRHIQITITVGSGNHIISRGLCHNLPLLIEREVFALDAYTFPLPDDTDIILGTPWMCGLGPIL</sequence>
<proteinExistence type="predicted"/>